<dbReference type="OrthoDB" id="2196114at2759"/>
<keyword evidence="3" id="KW-0175">Coiled coil</keyword>
<sequence length="262" mass="30738">MNSLQERLESFINWPIESNTCIPKFLASVCFEHTNPEYTDLCVCVICKKNLENWDPEDIPVTEHYEHKQDCPIFNLSSADQRLETYKLVLKHKRINIKMARKLSDQGFFVYTIKKDSKYDLFCYVCGFYISDKCDLNDNLFLSHSAYCKLPEKSKDKTSKQNGKIFANNLFAGKYFDMLHTYMYSNLCIPDSIKEEIEKVVFAKDGNFISGKHMLENVNEALEKKYDEYYEIAEAMIDNEINVIMGKLDKKLVEYTNQLNKF</sequence>
<dbReference type="Pfam" id="PF00653">
    <property type="entry name" value="BIR"/>
    <property type="match status" value="1"/>
</dbReference>
<dbReference type="InterPro" id="IPR051190">
    <property type="entry name" value="Baculoviral_IAP"/>
</dbReference>
<dbReference type="OMA" id="MTTTCYL"/>
<dbReference type="InterPro" id="IPR001370">
    <property type="entry name" value="BIR_rpt"/>
</dbReference>
<keyword evidence="1" id="KW-0479">Metal-binding</keyword>
<evidence type="ECO:0000256" key="1">
    <source>
        <dbReference type="ARBA" id="ARBA00022723"/>
    </source>
</evidence>
<feature type="coiled-coil region" evidence="3">
    <location>
        <begin position="212"/>
        <end position="239"/>
    </location>
</feature>
<gene>
    <name evidence="4" type="ORF">EDEG_02876</name>
</gene>
<dbReference type="GO" id="GO:0046872">
    <property type="term" value="F:metal ion binding"/>
    <property type="evidence" value="ECO:0007669"/>
    <property type="project" value="UniProtKB-KW"/>
</dbReference>
<dbReference type="InParanoid" id="J8ZST1"/>
<dbReference type="PANTHER" id="PTHR46771">
    <property type="entry name" value="DETERIN"/>
    <property type="match status" value="1"/>
</dbReference>
<protein>
    <submittedName>
        <fullName evidence="4">Uncharacterized protein</fullName>
    </submittedName>
</protein>
<reference evidence="4 5" key="1">
    <citation type="submission" date="2011-08" db="EMBL/GenBank/DDBJ databases">
        <authorList>
            <person name="Liu Z.J."/>
            <person name="Shi F.L."/>
            <person name="Lu J.Q."/>
            <person name="Li M."/>
            <person name="Wang Z.L."/>
        </authorList>
    </citation>
    <scope>NUCLEOTIDE SEQUENCE [LARGE SCALE GENOMIC DNA]</scope>
    <source>
        <strain evidence="4 5">USNM 41457</strain>
    </source>
</reference>
<evidence type="ECO:0000256" key="2">
    <source>
        <dbReference type="ARBA" id="ARBA00022833"/>
    </source>
</evidence>
<dbReference type="PANTHER" id="PTHR46771:SF5">
    <property type="entry name" value="DETERIN"/>
    <property type="match status" value="1"/>
</dbReference>
<comment type="caution">
    <text evidence="4">The sequence shown here is derived from an EMBL/GenBank/DDBJ whole genome shotgun (WGS) entry which is preliminary data.</text>
</comment>
<dbReference type="PROSITE" id="PS50143">
    <property type="entry name" value="BIR_REPEAT_2"/>
    <property type="match status" value="1"/>
</dbReference>
<evidence type="ECO:0000313" key="4">
    <source>
        <dbReference type="EMBL" id="EJW02723.1"/>
    </source>
</evidence>
<dbReference type="Proteomes" id="UP000003163">
    <property type="component" value="Unassembled WGS sequence"/>
</dbReference>
<keyword evidence="2" id="KW-0862">Zinc</keyword>
<dbReference type="SUPFAM" id="SSF57924">
    <property type="entry name" value="Inhibitor of apoptosis (IAP) repeat"/>
    <property type="match status" value="1"/>
</dbReference>
<dbReference type="HOGENOM" id="CLU_097614_0_0_1"/>
<proteinExistence type="predicted"/>
<keyword evidence="5" id="KW-1185">Reference proteome</keyword>
<accession>J8ZST1</accession>
<reference evidence="5" key="2">
    <citation type="submission" date="2015-07" db="EMBL/GenBank/DDBJ databases">
        <title>Contrasting host-pathogen interactions and genome evolution in two generalist and specialist microsporidian pathogens of mosquitoes.</title>
        <authorList>
            <consortium name="The Broad Institute Genomics Platform"/>
            <consortium name="The Broad Institute Genome Sequencing Center for Infectious Disease"/>
            <person name="Cuomo C.A."/>
            <person name="Sanscrainte N.D."/>
            <person name="Goldberg J.M."/>
            <person name="Heiman D."/>
            <person name="Young S."/>
            <person name="Zeng Q."/>
            <person name="Becnel J.J."/>
            <person name="Birren B.W."/>
        </authorList>
    </citation>
    <scope>NUCLEOTIDE SEQUENCE [LARGE SCALE GENOMIC DNA]</scope>
    <source>
        <strain evidence="5">USNM 41457</strain>
    </source>
</reference>
<organism evidence="4 5">
    <name type="scientific">Edhazardia aedis (strain USNM 41457)</name>
    <name type="common">Microsporidian parasite</name>
    <dbReference type="NCBI Taxonomy" id="1003232"/>
    <lineage>
        <taxon>Eukaryota</taxon>
        <taxon>Fungi</taxon>
        <taxon>Fungi incertae sedis</taxon>
        <taxon>Microsporidia</taxon>
        <taxon>Edhazardia</taxon>
    </lineage>
</organism>
<evidence type="ECO:0000313" key="5">
    <source>
        <dbReference type="Proteomes" id="UP000003163"/>
    </source>
</evidence>
<name>J8ZST1_EDHAE</name>
<evidence type="ECO:0000256" key="3">
    <source>
        <dbReference type="SAM" id="Coils"/>
    </source>
</evidence>
<dbReference type="Gene3D" id="1.10.1170.10">
    <property type="entry name" value="Inhibitor Of Apoptosis Protein (2mihbC-IAP-1), Chain A"/>
    <property type="match status" value="1"/>
</dbReference>
<dbReference type="EMBL" id="AFBI03000059">
    <property type="protein sequence ID" value="EJW02723.1"/>
    <property type="molecule type" value="Genomic_DNA"/>
</dbReference>
<dbReference type="SMART" id="SM00238">
    <property type="entry name" value="BIR"/>
    <property type="match status" value="1"/>
</dbReference>
<dbReference type="STRING" id="1003232.J8ZST1"/>
<dbReference type="VEuPathDB" id="MicrosporidiaDB:EDEG_02876"/>
<dbReference type="AlphaFoldDB" id="J8ZST1"/>